<dbReference type="Gene3D" id="1.10.10.60">
    <property type="entry name" value="Homeodomain-like"/>
    <property type="match status" value="2"/>
</dbReference>
<dbReference type="GO" id="GO:0043565">
    <property type="term" value="F:sequence-specific DNA binding"/>
    <property type="evidence" value="ECO:0007669"/>
    <property type="project" value="InterPro"/>
</dbReference>
<dbReference type="PRINTS" id="PR00032">
    <property type="entry name" value="HTHARAC"/>
</dbReference>
<sequence>MMETNVTAKSQPGMKVVLTQKIRDSEQQTIVTQRKNSPLSLARGEFISHTCEGIFSLHGGASYELQDSQVVCTSEASTIITLLIEGNLQFGYDDLEFTLDASAEPQALIVNLAQPCNFHRRLVKGSHIVKLNLVISPQWIANRIKEACTASKFVSTHKAAAMVNFTGEMLEATKKVLSLSAPKTLNDYIQLEASSFALIQMCIEQLADKPTAESPACCSTYNDSIGKAIHYIEQHLSEDIRLEKLAQHMAMSVSSLQSKFKQQLGMTVASYTRDRRLHIARKHLEKGYCSITEAAYEAGYHHPSNFSAAFKKAFGESPQAFMQNKTE</sequence>
<name>A0A2J8I567_VIBDI</name>
<evidence type="ECO:0000256" key="1">
    <source>
        <dbReference type="ARBA" id="ARBA00023015"/>
    </source>
</evidence>
<dbReference type="InterPro" id="IPR009057">
    <property type="entry name" value="Homeodomain-like_sf"/>
</dbReference>
<evidence type="ECO:0000256" key="2">
    <source>
        <dbReference type="ARBA" id="ARBA00023125"/>
    </source>
</evidence>
<dbReference type="Pfam" id="PF12833">
    <property type="entry name" value="HTH_18"/>
    <property type="match status" value="1"/>
</dbReference>
<dbReference type="OrthoDB" id="5949386at2"/>
<proteinExistence type="predicted"/>
<keyword evidence="1" id="KW-0805">Transcription regulation</keyword>
<dbReference type="InterPro" id="IPR018062">
    <property type="entry name" value="HTH_AraC-typ_CS"/>
</dbReference>
<dbReference type="InterPro" id="IPR018060">
    <property type="entry name" value="HTH_AraC"/>
</dbReference>
<dbReference type="SUPFAM" id="SSF46689">
    <property type="entry name" value="Homeodomain-like"/>
    <property type="match status" value="2"/>
</dbReference>
<evidence type="ECO:0000256" key="3">
    <source>
        <dbReference type="ARBA" id="ARBA00023163"/>
    </source>
</evidence>
<evidence type="ECO:0000313" key="5">
    <source>
        <dbReference type="EMBL" id="PNI05649.1"/>
    </source>
</evidence>
<keyword evidence="3" id="KW-0804">Transcription</keyword>
<protein>
    <submittedName>
        <fullName evidence="5">AraC family transcriptional regulator</fullName>
    </submittedName>
</protein>
<dbReference type="InterPro" id="IPR020449">
    <property type="entry name" value="Tscrpt_reg_AraC-type_HTH"/>
</dbReference>
<accession>A0A2J8I567</accession>
<dbReference type="EMBL" id="POSK01000003">
    <property type="protein sequence ID" value="PNI05649.1"/>
    <property type="molecule type" value="Genomic_DNA"/>
</dbReference>
<dbReference type="GO" id="GO:0003700">
    <property type="term" value="F:DNA-binding transcription factor activity"/>
    <property type="evidence" value="ECO:0007669"/>
    <property type="project" value="InterPro"/>
</dbReference>
<gene>
    <name evidence="5" type="ORF">C1N32_05990</name>
</gene>
<dbReference type="InterPro" id="IPR053142">
    <property type="entry name" value="PchR_regulatory_protein"/>
</dbReference>
<reference evidence="5 6" key="1">
    <citation type="submission" date="2018-01" db="EMBL/GenBank/DDBJ databases">
        <title>Draft genome sequences of six Vibrio diazotrophicus strains isolated from deep-sea sediments of the Baltic Sea.</title>
        <authorList>
            <person name="Castillo D."/>
            <person name="Vandieken V."/>
            <person name="Chiang O."/>
            <person name="Middelboe M."/>
        </authorList>
    </citation>
    <scope>NUCLEOTIDE SEQUENCE [LARGE SCALE GENOMIC DNA]</scope>
    <source>
        <strain evidence="5 6">60.27F</strain>
    </source>
</reference>
<evidence type="ECO:0000313" key="6">
    <source>
        <dbReference type="Proteomes" id="UP000236449"/>
    </source>
</evidence>
<dbReference type="SMART" id="SM00342">
    <property type="entry name" value="HTH_ARAC"/>
    <property type="match status" value="1"/>
</dbReference>
<dbReference type="PANTHER" id="PTHR47893">
    <property type="entry name" value="REGULATORY PROTEIN PCHR"/>
    <property type="match status" value="1"/>
</dbReference>
<dbReference type="RefSeq" id="WP_102965705.1">
    <property type="nucleotide sequence ID" value="NZ_POSK01000003.1"/>
</dbReference>
<evidence type="ECO:0000259" key="4">
    <source>
        <dbReference type="PROSITE" id="PS01124"/>
    </source>
</evidence>
<dbReference type="PANTHER" id="PTHR47893:SF1">
    <property type="entry name" value="REGULATORY PROTEIN PCHR"/>
    <property type="match status" value="1"/>
</dbReference>
<comment type="caution">
    <text evidence="5">The sequence shown here is derived from an EMBL/GenBank/DDBJ whole genome shotgun (WGS) entry which is preliminary data.</text>
</comment>
<dbReference type="PROSITE" id="PS01124">
    <property type="entry name" value="HTH_ARAC_FAMILY_2"/>
    <property type="match status" value="1"/>
</dbReference>
<dbReference type="AlphaFoldDB" id="A0A2J8I567"/>
<feature type="domain" description="HTH araC/xylS-type" evidence="4">
    <location>
        <begin position="226"/>
        <end position="324"/>
    </location>
</feature>
<organism evidence="5 6">
    <name type="scientific">Vibrio diazotrophicus</name>
    <dbReference type="NCBI Taxonomy" id="685"/>
    <lineage>
        <taxon>Bacteria</taxon>
        <taxon>Pseudomonadati</taxon>
        <taxon>Pseudomonadota</taxon>
        <taxon>Gammaproteobacteria</taxon>
        <taxon>Vibrionales</taxon>
        <taxon>Vibrionaceae</taxon>
        <taxon>Vibrio</taxon>
    </lineage>
</organism>
<keyword evidence="2" id="KW-0238">DNA-binding</keyword>
<dbReference type="Proteomes" id="UP000236449">
    <property type="component" value="Unassembled WGS sequence"/>
</dbReference>
<dbReference type="PROSITE" id="PS00041">
    <property type="entry name" value="HTH_ARAC_FAMILY_1"/>
    <property type="match status" value="1"/>
</dbReference>